<dbReference type="Proteomes" id="UP000023152">
    <property type="component" value="Unassembled WGS sequence"/>
</dbReference>
<name>X6MPZ2_RETFI</name>
<evidence type="ECO:0000256" key="1">
    <source>
        <dbReference type="SAM" id="MobiDB-lite"/>
    </source>
</evidence>
<evidence type="ECO:0000313" key="2">
    <source>
        <dbReference type="EMBL" id="ETO15170.1"/>
    </source>
</evidence>
<comment type="caution">
    <text evidence="2">The sequence shown here is derived from an EMBL/GenBank/DDBJ whole genome shotgun (WGS) entry which is preliminary data.</text>
</comment>
<keyword evidence="3" id="KW-1185">Reference proteome</keyword>
<dbReference type="AlphaFoldDB" id="X6MPZ2"/>
<protein>
    <submittedName>
        <fullName evidence="2">Uncharacterized protein</fullName>
    </submittedName>
</protein>
<evidence type="ECO:0000313" key="3">
    <source>
        <dbReference type="Proteomes" id="UP000023152"/>
    </source>
</evidence>
<feature type="region of interest" description="Disordered" evidence="1">
    <location>
        <begin position="1"/>
        <end position="41"/>
    </location>
</feature>
<accession>X6MPZ2</accession>
<sequence>MGNQTGKKETPAETSRKEVKENDKTKTQDEHEKTDKKVNVHETIRAKNEIANEIKKNTNLKAWLQHCTLNQNYSITMQCINI</sequence>
<organism evidence="2 3">
    <name type="scientific">Reticulomyxa filosa</name>
    <dbReference type="NCBI Taxonomy" id="46433"/>
    <lineage>
        <taxon>Eukaryota</taxon>
        <taxon>Sar</taxon>
        <taxon>Rhizaria</taxon>
        <taxon>Retaria</taxon>
        <taxon>Foraminifera</taxon>
        <taxon>Monothalamids</taxon>
        <taxon>Reticulomyxidae</taxon>
        <taxon>Reticulomyxa</taxon>
    </lineage>
</organism>
<reference evidence="2 3" key="1">
    <citation type="journal article" date="2013" name="Curr. Biol.">
        <title>The Genome of the Foraminiferan Reticulomyxa filosa.</title>
        <authorList>
            <person name="Glockner G."/>
            <person name="Hulsmann N."/>
            <person name="Schleicher M."/>
            <person name="Noegel A.A."/>
            <person name="Eichinger L."/>
            <person name="Gallinger C."/>
            <person name="Pawlowski J."/>
            <person name="Sierra R."/>
            <person name="Euteneuer U."/>
            <person name="Pillet L."/>
            <person name="Moustafa A."/>
            <person name="Platzer M."/>
            <person name="Groth M."/>
            <person name="Szafranski K."/>
            <person name="Schliwa M."/>
        </authorList>
    </citation>
    <scope>NUCLEOTIDE SEQUENCE [LARGE SCALE GENOMIC DNA]</scope>
</reference>
<proteinExistence type="predicted"/>
<dbReference type="EMBL" id="ASPP01019410">
    <property type="protein sequence ID" value="ETO15170.1"/>
    <property type="molecule type" value="Genomic_DNA"/>
</dbReference>
<gene>
    <name evidence="2" type="ORF">RFI_22194</name>
</gene>